<name>A0ABT1E2W1_9ACTN</name>
<dbReference type="RefSeq" id="WP_253243487.1">
    <property type="nucleotide sequence ID" value="NZ_JAMYJR010000059.1"/>
</dbReference>
<protein>
    <submittedName>
        <fullName evidence="1">Uncharacterized protein</fullName>
    </submittedName>
</protein>
<evidence type="ECO:0000313" key="2">
    <source>
        <dbReference type="Proteomes" id="UP001523369"/>
    </source>
</evidence>
<dbReference type="Proteomes" id="UP001523369">
    <property type="component" value="Unassembled WGS sequence"/>
</dbReference>
<proteinExistence type="predicted"/>
<comment type="caution">
    <text evidence="1">The sequence shown here is derived from an EMBL/GenBank/DDBJ whole genome shotgun (WGS) entry which is preliminary data.</text>
</comment>
<dbReference type="EMBL" id="JAMYJR010000059">
    <property type="protein sequence ID" value="MCO8277473.1"/>
    <property type="molecule type" value="Genomic_DNA"/>
</dbReference>
<gene>
    <name evidence="1" type="ORF">M1L60_43530</name>
</gene>
<organism evidence="1 2">
    <name type="scientific">Paractinoplanes aksuensis</name>
    <dbReference type="NCBI Taxonomy" id="2939490"/>
    <lineage>
        <taxon>Bacteria</taxon>
        <taxon>Bacillati</taxon>
        <taxon>Actinomycetota</taxon>
        <taxon>Actinomycetes</taxon>
        <taxon>Micromonosporales</taxon>
        <taxon>Micromonosporaceae</taxon>
        <taxon>Paractinoplanes</taxon>
    </lineage>
</organism>
<evidence type="ECO:0000313" key="1">
    <source>
        <dbReference type="EMBL" id="MCO8277473.1"/>
    </source>
</evidence>
<sequence length="198" mass="22051">MSDLSALVDATGSLAALRNFMAGGDLRRTLNIVGDVHFIAAEEALSGAGTREIRADIREARAHLRAAHVAYRQIYDFRFRPIFYLATLGIREVPMLIAGLKDHIACSLIAATYSYFGDTQNTEIYLSHAERARKLISHHTLYPFINRWQLSLGTPFGIPKLSAYTHPRSLTEVESLINTVGQFDFEKFSAGLKHLGQS</sequence>
<reference evidence="1 2" key="1">
    <citation type="submission" date="2022-06" db="EMBL/GenBank/DDBJ databases">
        <title>New Species of the Genus Actinoplanes, ActinopZanes ferrugineus.</title>
        <authorList>
            <person name="Ding P."/>
        </authorList>
    </citation>
    <scope>NUCLEOTIDE SEQUENCE [LARGE SCALE GENOMIC DNA]</scope>
    <source>
        <strain evidence="1 2">TRM88003</strain>
    </source>
</reference>
<accession>A0ABT1E2W1</accession>
<keyword evidence="2" id="KW-1185">Reference proteome</keyword>